<dbReference type="AlphaFoldDB" id="A0AAW1W1E3"/>
<dbReference type="Proteomes" id="UP001457282">
    <property type="component" value="Unassembled WGS sequence"/>
</dbReference>
<feature type="compositionally biased region" description="Acidic residues" evidence="1">
    <location>
        <begin position="182"/>
        <end position="202"/>
    </location>
</feature>
<sequence length="284" mass="32908">MSFRFPKPTMSPCPPEPCYYSTDANYAELLLRLSIFGFGKLSVSDQQDKTEEMREKVVEDVIVEQFPKESDEAFRLRMFTDLFKKLPMAEQNLFRSSVVKIFKHHRRFDELISWFKQLGARDQQRVIENMVPPAAVALSFPRETVDDFRLRRFTQLSAVYTDYAYYKYRKISDEEGDRDGGASDEDSPEASGDDDECSDEATYEDKDQDNVVKMSRFAEFFLGFSIVWFEGQSWANQGLERNMYISSAWEAPSAPRFCQCCSIVHASHKSWVQPTTHPRSTTEG</sequence>
<gene>
    <name evidence="2" type="ORF">M0R45_037108</name>
</gene>
<evidence type="ECO:0000313" key="3">
    <source>
        <dbReference type="Proteomes" id="UP001457282"/>
    </source>
</evidence>
<feature type="region of interest" description="Disordered" evidence="1">
    <location>
        <begin position="175"/>
        <end position="206"/>
    </location>
</feature>
<name>A0AAW1W1E3_RUBAR</name>
<evidence type="ECO:0000313" key="2">
    <source>
        <dbReference type="EMBL" id="KAK9913286.1"/>
    </source>
</evidence>
<comment type="caution">
    <text evidence="2">The sequence shown here is derived from an EMBL/GenBank/DDBJ whole genome shotgun (WGS) entry which is preliminary data.</text>
</comment>
<keyword evidence="3" id="KW-1185">Reference proteome</keyword>
<dbReference type="EMBL" id="JBEDUW010000007">
    <property type="protein sequence ID" value="KAK9913286.1"/>
    <property type="molecule type" value="Genomic_DNA"/>
</dbReference>
<reference evidence="2 3" key="1">
    <citation type="journal article" date="2023" name="G3 (Bethesda)">
        <title>A chromosome-length genome assembly and annotation of blackberry (Rubus argutus, cv. 'Hillquist').</title>
        <authorList>
            <person name="Bruna T."/>
            <person name="Aryal R."/>
            <person name="Dudchenko O."/>
            <person name="Sargent D.J."/>
            <person name="Mead D."/>
            <person name="Buti M."/>
            <person name="Cavallini A."/>
            <person name="Hytonen T."/>
            <person name="Andres J."/>
            <person name="Pham M."/>
            <person name="Weisz D."/>
            <person name="Mascagni F."/>
            <person name="Usai G."/>
            <person name="Natali L."/>
            <person name="Bassil N."/>
            <person name="Fernandez G.E."/>
            <person name="Lomsadze A."/>
            <person name="Armour M."/>
            <person name="Olukolu B."/>
            <person name="Poorten T."/>
            <person name="Britton C."/>
            <person name="Davik J."/>
            <person name="Ashrafi H."/>
            <person name="Aiden E.L."/>
            <person name="Borodovsky M."/>
            <person name="Worthington M."/>
        </authorList>
    </citation>
    <scope>NUCLEOTIDE SEQUENCE [LARGE SCALE GENOMIC DNA]</scope>
    <source>
        <strain evidence="2">PI 553951</strain>
    </source>
</reference>
<accession>A0AAW1W1E3</accession>
<organism evidence="2 3">
    <name type="scientific">Rubus argutus</name>
    <name type="common">Southern blackberry</name>
    <dbReference type="NCBI Taxonomy" id="59490"/>
    <lineage>
        <taxon>Eukaryota</taxon>
        <taxon>Viridiplantae</taxon>
        <taxon>Streptophyta</taxon>
        <taxon>Embryophyta</taxon>
        <taxon>Tracheophyta</taxon>
        <taxon>Spermatophyta</taxon>
        <taxon>Magnoliopsida</taxon>
        <taxon>eudicotyledons</taxon>
        <taxon>Gunneridae</taxon>
        <taxon>Pentapetalae</taxon>
        <taxon>rosids</taxon>
        <taxon>fabids</taxon>
        <taxon>Rosales</taxon>
        <taxon>Rosaceae</taxon>
        <taxon>Rosoideae</taxon>
        <taxon>Rosoideae incertae sedis</taxon>
        <taxon>Rubus</taxon>
    </lineage>
</organism>
<evidence type="ECO:0000256" key="1">
    <source>
        <dbReference type="SAM" id="MobiDB-lite"/>
    </source>
</evidence>
<proteinExistence type="predicted"/>
<protein>
    <submittedName>
        <fullName evidence="2">Uncharacterized protein</fullName>
    </submittedName>
</protein>